<keyword evidence="2 4" id="KW-0863">Zinc-finger</keyword>
<evidence type="ECO:0000256" key="3">
    <source>
        <dbReference type="ARBA" id="ARBA00022833"/>
    </source>
</evidence>
<feature type="domain" description="SET" evidence="5">
    <location>
        <begin position="46"/>
        <end position="281"/>
    </location>
</feature>
<dbReference type="GO" id="GO:0008757">
    <property type="term" value="F:S-adenosylmethionine-dependent methyltransferase activity"/>
    <property type="evidence" value="ECO:0007669"/>
    <property type="project" value="UniProtKB-ARBA"/>
</dbReference>
<dbReference type="Gene3D" id="1.10.220.160">
    <property type="match status" value="1"/>
</dbReference>
<dbReference type="Pfam" id="PF01753">
    <property type="entry name" value="zf-MYND"/>
    <property type="match status" value="1"/>
</dbReference>
<accession>A0AAN8Q1Y0</accession>
<dbReference type="Gene3D" id="6.10.140.2220">
    <property type="match status" value="2"/>
</dbReference>
<evidence type="ECO:0000256" key="1">
    <source>
        <dbReference type="ARBA" id="ARBA00022723"/>
    </source>
</evidence>
<evidence type="ECO:0000313" key="7">
    <source>
        <dbReference type="EMBL" id="KAK6630488.1"/>
    </source>
</evidence>
<gene>
    <name evidence="7" type="ORF">RUM43_014833</name>
</gene>
<dbReference type="InterPro" id="IPR053010">
    <property type="entry name" value="SET_SmydA-8"/>
</dbReference>
<dbReference type="InterPro" id="IPR001214">
    <property type="entry name" value="SET_dom"/>
</dbReference>
<sequence>MSDRFMCEVCGEPSRFKCSSCQVVHYCCKDHQKEDWKNHKSTCFSYKIVINDELGRHLVATRSIPEGTIILSERPLVVGPAQVTPPVCLGCYKLLQANNKKDCSKCGWPICSKVCEKSDAHVAECEVTARRENGKIKIRTFIEGLPHPSYQCLTILRCLYLKHSKPHIWKKLINLQSHCEKRKTSPKYSADQLFIAKFIPEFLNYTEFSNEEIMRVAGIVQVNAHEVPLKHPGYVAIYEKASFLEHSCKANCIKSFTNSGNLVIRSSGNIAPGDHLSICYTDPLWGRRARICHLIETKFFLCRCPRCSDPTEIGTHFNSVRCTKNCGDYCFPMVGMNEVNFETGSNSETEGDQMWNCQKCNSVSLAETKLLLDIEQAVQQLDKTNVAACKAFLKKYEEVLHPNHHLMVRVKLALIDLMAWQDKLSAIDDEDLSWTIKTCREVHDLCSVLIPAENRLAGVILYQLQLALMESGRRKTKQSRTSSAELKHNLLECRDVLTKAHRYLNYEPNELPEGKMAVEAKRALENLNKIIQ</sequence>
<dbReference type="PROSITE" id="PS01360">
    <property type="entry name" value="ZF_MYND_1"/>
    <property type="match status" value="1"/>
</dbReference>
<evidence type="ECO:0000259" key="6">
    <source>
        <dbReference type="PROSITE" id="PS50865"/>
    </source>
</evidence>
<evidence type="ECO:0000256" key="4">
    <source>
        <dbReference type="PROSITE-ProRule" id="PRU00134"/>
    </source>
</evidence>
<evidence type="ECO:0000313" key="8">
    <source>
        <dbReference type="Proteomes" id="UP001372834"/>
    </source>
</evidence>
<dbReference type="PROSITE" id="PS50280">
    <property type="entry name" value="SET"/>
    <property type="match status" value="1"/>
</dbReference>
<dbReference type="GO" id="GO:0008170">
    <property type="term" value="F:N-methyltransferase activity"/>
    <property type="evidence" value="ECO:0007669"/>
    <property type="project" value="UniProtKB-ARBA"/>
</dbReference>
<dbReference type="GO" id="GO:0008276">
    <property type="term" value="F:protein methyltransferase activity"/>
    <property type="evidence" value="ECO:0007669"/>
    <property type="project" value="UniProtKB-ARBA"/>
</dbReference>
<evidence type="ECO:0000256" key="2">
    <source>
        <dbReference type="ARBA" id="ARBA00022771"/>
    </source>
</evidence>
<dbReference type="PANTHER" id="PTHR46455:SF4">
    <property type="entry name" value="GH11294P"/>
    <property type="match status" value="1"/>
</dbReference>
<name>A0AAN8Q1Y0_POLSC</name>
<comment type="caution">
    <text evidence="7">The sequence shown here is derived from an EMBL/GenBank/DDBJ whole genome shotgun (WGS) entry which is preliminary data.</text>
</comment>
<evidence type="ECO:0000259" key="5">
    <source>
        <dbReference type="PROSITE" id="PS50280"/>
    </source>
</evidence>
<dbReference type="GO" id="GO:0008270">
    <property type="term" value="F:zinc ion binding"/>
    <property type="evidence" value="ECO:0007669"/>
    <property type="project" value="UniProtKB-KW"/>
</dbReference>
<feature type="domain" description="MYND-type" evidence="6">
    <location>
        <begin position="7"/>
        <end position="43"/>
    </location>
</feature>
<reference evidence="7 8" key="1">
    <citation type="submission" date="2023-10" db="EMBL/GenBank/DDBJ databases">
        <title>Genomes of two closely related lineages of the louse Polyplax serrata with different host specificities.</title>
        <authorList>
            <person name="Martinu J."/>
            <person name="Tarabai H."/>
            <person name="Stefka J."/>
            <person name="Hypsa V."/>
        </authorList>
    </citation>
    <scope>NUCLEOTIDE SEQUENCE [LARGE SCALE GENOMIC DNA]</scope>
    <source>
        <strain evidence="7">HR10_N</strain>
    </source>
</reference>
<dbReference type="SUPFAM" id="SSF82199">
    <property type="entry name" value="SET domain"/>
    <property type="match status" value="1"/>
</dbReference>
<dbReference type="Pfam" id="PF00856">
    <property type="entry name" value="SET"/>
    <property type="match status" value="1"/>
</dbReference>
<dbReference type="Proteomes" id="UP001372834">
    <property type="component" value="Unassembled WGS sequence"/>
</dbReference>
<organism evidence="7 8">
    <name type="scientific">Polyplax serrata</name>
    <name type="common">Common mouse louse</name>
    <dbReference type="NCBI Taxonomy" id="468196"/>
    <lineage>
        <taxon>Eukaryota</taxon>
        <taxon>Metazoa</taxon>
        <taxon>Ecdysozoa</taxon>
        <taxon>Arthropoda</taxon>
        <taxon>Hexapoda</taxon>
        <taxon>Insecta</taxon>
        <taxon>Pterygota</taxon>
        <taxon>Neoptera</taxon>
        <taxon>Paraneoptera</taxon>
        <taxon>Psocodea</taxon>
        <taxon>Troctomorpha</taxon>
        <taxon>Phthiraptera</taxon>
        <taxon>Anoplura</taxon>
        <taxon>Polyplacidae</taxon>
        <taxon>Polyplax</taxon>
    </lineage>
</organism>
<proteinExistence type="predicted"/>
<dbReference type="InterPro" id="IPR002893">
    <property type="entry name" value="Znf_MYND"/>
</dbReference>
<keyword evidence="3" id="KW-0862">Zinc</keyword>
<dbReference type="EMBL" id="JAWJWE010000011">
    <property type="protein sequence ID" value="KAK6630488.1"/>
    <property type="molecule type" value="Genomic_DNA"/>
</dbReference>
<dbReference type="PROSITE" id="PS50865">
    <property type="entry name" value="ZF_MYND_2"/>
    <property type="match status" value="1"/>
</dbReference>
<dbReference type="PANTHER" id="PTHR46455">
    <property type="entry name" value="SET AND MYND DOMAIN CONTAINING, ARTHROPOD-SPECIFIC, MEMBER 4, ISOFORM A"/>
    <property type="match status" value="1"/>
</dbReference>
<dbReference type="InterPro" id="IPR046341">
    <property type="entry name" value="SET_dom_sf"/>
</dbReference>
<dbReference type="AlphaFoldDB" id="A0AAN8Q1Y0"/>
<protein>
    <recommendedName>
        <fullName evidence="9">Protein msta</fullName>
    </recommendedName>
</protein>
<keyword evidence="1" id="KW-0479">Metal-binding</keyword>
<dbReference type="CDD" id="cd20071">
    <property type="entry name" value="SET_SMYD"/>
    <property type="match status" value="1"/>
</dbReference>
<dbReference type="Gene3D" id="2.170.270.10">
    <property type="entry name" value="SET domain"/>
    <property type="match status" value="1"/>
</dbReference>
<evidence type="ECO:0008006" key="9">
    <source>
        <dbReference type="Google" id="ProtNLM"/>
    </source>
</evidence>
<dbReference type="SMART" id="SM00317">
    <property type="entry name" value="SET"/>
    <property type="match status" value="1"/>
</dbReference>
<dbReference type="SUPFAM" id="SSF144232">
    <property type="entry name" value="HIT/MYND zinc finger-like"/>
    <property type="match status" value="1"/>
</dbReference>